<gene>
    <name evidence="5" type="ORF">MNBD_GAMMA08-3109</name>
</gene>
<reference evidence="5" key="1">
    <citation type="submission" date="2018-06" db="EMBL/GenBank/DDBJ databases">
        <authorList>
            <person name="Zhirakovskaya E."/>
        </authorList>
    </citation>
    <scope>NUCLEOTIDE SEQUENCE</scope>
</reference>
<dbReference type="InterPro" id="IPR000835">
    <property type="entry name" value="HTH_MarR-typ"/>
</dbReference>
<dbReference type="PANTHER" id="PTHR42756:SF1">
    <property type="entry name" value="TRANSCRIPTIONAL REPRESSOR OF EMRAB OPERON"/>
    <property type="match status" value="1"/>
</dbReference>
<dbReference type="PROSITE" id="PS50995">
    <property type="entry name" value="HTH_MARR_2"/>
    <property type="match status" value="1"/>
</dbReference>
<keyword evidence="3" id="KW-0804">Transcription</keyword>
<evidence type="ECO:0000313" key="5">
    <source>
        <dbReference type="EMBL" id="VAW65018.1"/>
    </source>
</evidence>
<feature type="domain" description="HTH marR-type" evidence="4">
    <location>
        <begin position="3"/>
        <end position="136"/>
    </location>
</feature>
<dbReference type="Pfam" id="PF12802">
    <property type="entry name" value="MarR_2"/>
    <property type="match status" value="1"/>
</dbReference>
<dbReference type="AlphaFoldDB" id="A0A3B0X9T3"/>
<evidence type="ECO:0000256" key="1">
    <source>
        <dbReference type="ARBA" id="ARBA00023015"/>
    </source>
</evidence>
<dbReference type="EMBL" id="UOFH01000304">
    <property type="protein sequence ID" value="VAW65018.1"/>
    <property type="molecule type" value="Genomic_DNA"/>
</dbReference>
<proteinExistence type="predicted"/>
<dbReference type="GO" id="GO:0003677">
    <property type="term" value="F:DNA binding"/>
    <property type="evidence" value="ECO:0007669"/>
    <property type="project" value="UniProtKB-KW"/>
</dbReference>
<dbReference type="SUPFAM" id="SSF46785">
    <property type="entry name" value="Winged helix' DNA-binding domain"/>
    <property type="match status" value="1"/>
</dbReference>
<dbReference type="Gene3D" id="1.10.10.10">
    <property type="entry name" value="Winged helix-like DNA-binding domain superfamily/Winged helix DNA-binding domain"/>
    <property type="match status" value="1"/>
</dbReference>
<evidence type="ECO:0000256" key="2">
    <source>
        <dbReference type="ARBA" id="ARBA00023125"/>
    </source>
</evidence>
<dbReference type="GO" id="GO:0003700">
    <property type="term" value="F:DNA-binding transcription factor activity"/>
    <property type="evidence" value="ECO:0007669"/>
    <property type="project" value="InterPro"/>
</dbReference>
<organism evidence="5">
    <name type="scientific">hydrothermal vent metagenome</name>
    <dbReference type="NCBI Taxonomy" id="652676"/>
    <lineage>
        <taxon>unclassified sequences</taxon>
        <taxon>metagenomes</taxon>
        <taxon>ecological metagenomes</taxon>
    </lineage>
</organism>
<dbReference type="InterPro" id="IPR036388">
    <property type="entry name" value="WH-like_DNA-bd_sf"/>
</dbReference>
<dbReference type="InterPro" id="IPR036390">
    <property type="entry name" value="WH_DNA-bd_sf"/>
</dbReference>
<keyword evidence="2" id="KW-0238">DNA-binding</keyword>
<evidence type="ECO:0000256" key="3">
    <source>
        <dbReference type="ARBA" id="ARBA00023163"/>
    </source>
</evidence>
<evidence type="ECO:0000259" key="4">
    <source>
        <dbReference type="PROSITE" id="PS50995"/>
    </source>
</evidence>
<protein>
    <recommendedName>
        <fullName evidence="4">HTH marR-type domain-containing protein</fullName>
    </recommendedName>
</protein>
<name>A0A3B0X9T3_9ZZZZ</name>
<keyword evidence="1" id="KW-0805">Transcription regulation</keyword>
<dbReference type="SMART" id="SM00347">
    <property type="entry name" value="HTH_MARR"/>
    <property type="match status" value="1"/>
</dbReference>
<sequence>MFDRCLYFNVNALARVVNKKWAKAFEKYDLSPSHGYMLRVILSNPGVSQKYLAEELHLEKSTITRFVDSLQEKGLVVRKKGNTGDARKLNIYATKQAKAIHAELEELGNSLYQSMVSNLGAKNLKLLVGMLRESEKKLE</sequence>
<accession>A0A3B0X9T3</accession>
<dbReference type="PANTHER" id="PTHR42756">
    <property type="entry name" value="TRANSCRIPTIONAL REGULATOR, MARR"/>
    <property type="match status" value="1"/>
</dbReference>